<feature type="transmembrane region" description="Helical" evidence="6">
    <location>
        <begin position="135"/>
        <end position="158"/>
    </location>
</feature>
<keyword evidence="3 6" id="KW-0812">Transmembrane</keyword>
<name>A0A1P8UWT6_9RHOB</name>
<feature type="transmembrane region" description="Helical" evidence="6">
    <location>
        <begin position="30"/>
        <end position="47"/>
    </location>
</feature>
<dbReference type="InterPro" id="IPR001851">
    <property type="entry name" value="ABC_transp_permease"/>
</dbReference>
<reference evidence="7 8" key="1">
    <citation type="submission" date="2016-04" db="EMBL/GenBank/DDBJ databases">
        <title>Deep-sea bacteria in the southern Pacific.</title>
        <authorList>
            <person name="Tang K."/>
        </authorList>
    </citation>
    <scope>NUCLEOTIDE SEQUENCE [LARGE SCALE GENOMIC DNA]</scope>
    <source>
        <strain evidence="7 8">JLT2014</strain>
    </source>
</reference>
<feature type="transmembrane region" description="Helical" evidence="6">
    <location>
        <begin position="229"/>
        <end position="250"/>
    </location>
</feature>
<gene>
    <name evidence="7" type="ORF">Ga0080574_TMP3527</name>
</gene>
<dbReference type="AlphaFoldDB" id="A0A1P8UWT6"/>
<proteinExistence type="predicted"/>
<feature type="transmembrane region" description="Helical" evidence="6">
    <location>
        <begin position="178"/>
        <end position="199"/>
    </location>
</feature>
<dbReference type="OrthoDB" id="192433at2"/>
<keyword evidence="5 6" id="KW-0472">Membrane</keyword>
<sequence length="334" mass="34733">MSQEAVSKLTPDAKTGGPSLFARLTRFDEAGLLLGFVFLVLLIGIPHPEFFNPGSIEATLRQTAFVAIIAFGMVFLVAMVEIDLSISGIYAVAGMSMALLIKAGVDPWAAVCVALLAGTLLGLVNGLLSVLLGVPLIIVSLGTLSVFFGLNLIISGGLAVFGMPRDHSFFQIIGGNHFGLPMTVWITIATGIVLHFVLWRTRYGAQVRAIGSNTAAAKFLGIKVARTRVLTTAFVGFLAALSGVLTLAFFKASEPTIGAGIELRVIAAVVIGGTSLAGGSGTILGAALGALIITLIDSGIVFYGIDPDYSQFVTGVVIVVAIGLDRLAKRRKTS</sequence>
<evidence type="ECO:0000256" key="6">
    <source>
        <dbReference type="SAM" id="Phobius"/>
    </source>
</evidence>
<organism evidence="7 8">
    <name type="scientific">Salipiger abyssi</name>
    <dbReference type="NCBI Taxonomy" id="1250539"/>
    <lineage>
        <taxon>Bacteria</taxon>
        <taxon>Pseudomonadati</taxon>
        <taxon>Pseudomonadota</taxon>
        <taxon>Alphaproteobacteria</taxon>
        <taxon>Rhodobacterales</taxon>
        <taxon>Roseobacteraceae</taxon>
        <taxon>Salipiger</taxon>
    </lineage>
</organism>
<dbReference type="CDD" id="cd06579">
    <property type="entry name" value="TM_PBP1_transp_AraH_like"/>
    <property type="match status" value="1"/>
</dbReference>
<comment type="subcellular location">
    <subcellularLocation>
        <location evidence="1">Cell membrane</location>
        <topology evidence="1">Multi-pass membrane protein</topology>
    </subcellularLocation>
</comment>
<evidence type="ECO:0000313" key="7">
    <source>
        <dbReference type="EMBL" id="APZ53861.1"/>
    </source>
</evidence>
<keyword evidence="8" id="KW-1185">Reference proteome</keyword>
<feature type="transmembrane region" description="Helical" evidence="6">
    <location>
        <begin position="107"/>
        <end position="128"/>
    </location>
</feature>
<dbReference type="RefSeq" id="WP_076702823.1">
    <property type="nucleotide sequence ID" value="NZ_CP015093.1"/>
</dbReference>
<evidence type="ECO:0000256" key="3">
    <source>
        <dbReference type="ARBA" id="ARBA00022692"/>
    </source>
</evidence>
<dbReference type="Proteomes" id="UP000187059">
    <property type="component" value="Chromosome"/>
</dbReference>
<evidence type="ECO:0000256" key="4">
    <source>
        <dbReference type="ARBA" id="ARBA00022989"/>
    </source>
</evidence>
<accession>A0A1P8UWT6</accession>
<evidence type="ECO:0000256" key="2">
    <source>
        <dbReference type="ARBA" id="ARBA00022475"/>
    </source>
</evidence>
<dbReference type="Pfam" id="PF02653">
    <property type="entry name" value="BPD_transp_2"/>
    <property type="match status" value="1"/>
</dbReference>
<dbReference type="GO" id="GO:0005886">
    <property type="term" value="C:plasma membrane"/>
    <property type="evidence" value="ECO:0007669"/>
    <property type="project" value="UniProtKB-SubCell"/>
</dbReference>
<dbReference type="EMBL" id="CP015093">
    <property type="protein sequence ID" value="APZ53861.1"/>
    <property type="molecule type" value="Genomic_DNA"/>
</dbReference>
<keyword evidence="4 6" id="KW-1133">Transmembrane helix</keyword>
<dbReference type="PANTHER" id="PTHR32196">
    <property type="entry name" value="ABC TRANSPORTER PERMEASE PROTEIN YPHD-RELATED-RELATED"/>
    <property type="match status" value="1"/>
</dbReference>
<evidence type="ECO:0000313" key="8">
    <source>
        <dbReference type="Proteomes" id="UP000187059"/>
    </source>
</evidence>
<feature type="transmembrane region" description="Helical" evidence="6">
    <location>
        <begin position="283"/>
        <end position="303"/>
    </location>
</feature>
<feature type="transmembrane region" description="Helical" evidence="6">
    <location>
        <begin position="309"/>
        <end position="328"/>
    </location>
</feature>
<evidence type="ECO:0000256" key="1">
    <source>
        <dbReference type="ARBA" id="ARBA00004651"/>
    </source>
</evidence>
<evidence type="ECO:0000256" key="5">
    <source>
        <dbReference type="ARBA" id="ARBA00023136"/>
    </source>
</evidence>
<keyword evidence="2" id="KW-1003">Cell membrane</keyword>
<feature type="transmembrane region" description="Helical" evidence="6">
    <location>
        <begin position="84"/>
        <end position="101"/>
    </location>
</feature>
<dbReference type="STRING" id="1250539.Ga0080574_TMP3527"/>
<dbReference type="KEGG" id="paby:Ga0080574_TMP3527"/>
<dbReference type="PANTHER" id="PTHR32196:SF72">
    <property type="entry name" value="RIBOSE IMPORT PERMEASE PROTEIN RBSC"/>
    <property type="match status" value="1"/>
</dbReference>
<feature type="transmembrane region" description="Helical" evidence="6">
    <location>
        <begin position="59"/>
        <end position="77"/>
    </location>
</feature>
<dbReference type="GO" id="GO:0022857">
    <property type="term" value="F:transmembrane transporter activity"/>
    <property type="evidence" value="ECO:0007669"/>
    <property type="project" value="InterPro"/>
</dbReference>
<protein>
    <submittedName>
        <fullName evidence="7">Ribose transport system permease protein</fullName>
    </submittedName>
</protein>
<feature type="transmembrane region" description="Helical" evidence="6">
    <location>
        <begin position="256"/>
        <end position="276"/>
    </location>
</feature>